<feature type="compositionally biased region" description="Basic residues" evidence="1">
    <location>
        <begin position="1"/>
        <end position="12"/>
    </location>
</feature>
<protein>
    <submittedName>
        <fullName evidence="2">Uncharacterized protein</fullName>
    </submittedName>
</protein>
<accession>A0AAV3ZCY3</accession>
<proteinExistence type="predicted"/>
<dbReference type="Proteomes" id="UP000735302">
    <property type="component" value="Unassembled WGS sequence"/>
</dbReference>
<reference evidence="2 3" key="1">
    <citation type="journal article" date="2021" name="Elife">
        <title>Chloroplast acquisition without the gene transfer in kleptoplastic sea slugs, Plakobranchus ocellatus.</title>
        <authorList>
            <person name="Maeda T."/>
            <person name="Takahashi S."/>
            <person name="Yoshida T."/>
            <person name="Shimamura S."/>
            <person name="Takaki Y."/>
            <person name="Nagai Y."/>
            <person name="Toyoda A."/>
            <person name="Suzuki Y."/>
            <person name="Arimoto A."/>
            <person name="Ishii H."/>
            <person name="Satoh N."/>
            <person name="Nishiyama T."/>
            <person name="Hasebe M."/>
            <person name="Maruyama T."/>
            <person name="Minagawa J."/>
            <person name="Obokata J."/>
            <person name="Shigenobu S."/>
        </authorList>
    </citation>
    <scope>NUCLEOTIDE SEQUENCE [LARGE SCALE GENOMIC DNA]</scope>
</reference>
<dbReference type="AlphaFoldDB" id="A0AAV3ZCY3"/>
<dbReference type="EMBL" id="BLXT01002163">
    <property type="protein sequence ID" value="GFN91748.1"/>
    <property type="molecule type" value="Genomic_DNA"/>
</dbReference>
<feature type="region of interest" description="Disordered" evidence="1">
    <location>
        <begin position="37"/>
        <end position="85"/>
    </location>
</feature>
<evidence type="ECO:0000313" key="3">
    <source>
        <dbReference type="Proteomes" id="UP000735302"/>
    </source>
</evidence>
<keyword evidence="3" id="KW-1185">Reference proteome</keyword>
<name>A0AAV3ZCY3_9GAST</name>
<gene>
    <name evidence="2" type="ORF">PoB_001825400</name>
</gene>
<evidence type="ECO:0000256" key="1">
    <source>
        <dbReference type="SAM" id="MobiDB-lite"/>
    </source>
</evidence>
<feature type="region of interest" description="Disordered" evidence="1">
    <location>
        <begin position="1"/>
        <end position="20"/>
    </location>
</feature>
<feature type="compositionally biased region" description="Basic and acidic residues" evidence="1">
    <location>
        <begin position="45"/>
        <end position="54"/>
    </location>
</feature>
<organism evidence="2 3">
    <name type="scientific">Plakobranchus ocellatus</name>
    <dbReference type="NCBI Taxonomy" id="259542"/>
    <lineage>
        <taxon>Eukaryota</taxon>
        <taxon>Metazoa</taxon>
        <taxon>Spiralia</taxon>
        <taxon>Lophotrochozoa</taxon>
        <taxon>Mollusca</taxon>
        <taxon>Gastropoda</taxon>
        <taxon>Heterobranchia</taxon>
        <taxon>Euthyneura</taxon>
        <taxon>Panpulmonata</taxon>
        <taxon>Sacoglossa</taxon>
        <taxon>Placobranchoidea</taxon>
        <taxon>Plakobranchidae</taxon>
        <taxon>Plakobranchus</taxon>
    </lineage>
</organism>
<evidence type="ECO:0000313" key="2">
    <source>
        <dbReference type="EMBL" id="GFN91748.1"/>
    </source>
</evidence>
<sequence>MLFQHHRRQRKDRQRDKKYTIPVRQVSEEKLAERQEVHYPSTTGVRREISRETRSTLSHYHRHQQGNRQRDKKYIIPAPLSSAQG</sequence>
<comment type="caution">
    <text evidence="2">The sequence shown here is derived from an EMBL/GenBank/DDBJ whole genome shotgun (WGS) entry which is preliminary data.</text>
</comment>